<protein>
    <recommendedName>
        <fullName evidence="3">PIR protein</fullName>
    </recommendedName>
</protein>
<dbReference type="Proteomes" id="UP000243200">
    <property type="component" value="Unassembled WGS sequence"/>
</dbReference>
<evidence type="ECO:0000313" key="2">
    <source>
        <dbReference type="Proteomes" id="UP000243200"/>
    </source>
</evidence>
<evidence type="ECO:0008006" key="3">
    <source>
        <dbReference type="Google" id="ProtNLM"/>
    </source>
</evidence>
<sequence length="88" mass="10261">MLDTITTYINNLFSNSNELGCKAEFYDLTNAVSVRKNLDYFCENGNFTQKNLNEKFSCLECIWYAVYVKSQQNNINDRIKKNQLNGND</sequence>
<gene>
    <name evidence="1" type="primary">PowCR01_000127300</name>
    <name evidence="1" type="ORF">POWCR01_000127300</name>
</gene>
<name>A0A1C3KIR7_PLAOA</name>
<dbReference type="VEuPathDB" id="PlasmoDB:POWCR01_000127300"/>
<organism evidence="1 2">
    <name type="scientific">Plasmodium ovale</name>
    <name type="common">malaria parasite P. ovale</name>
    <dbReference type="NCBI Taxonomy" id="36330"/>
    <lineage>
        <taxon>Eukaryota</taxon>
        <taxon>Sar</taxon>
        <taxon>Alveolata</taxon>
        <taxon>Apicomplexa</taxon>
        <taxon>Aconoidasida</taxon>
        <taxon>Haemosporida</taxon>
        <taxon>Plasmodiidae</taxon>
        <taxon>Plasmodium</taxon>
        <taxon>Plasmodium (Plasmodium)</taxon>
    </lineage>
</organism>
<proteinExistence type="predicted"/>
<dbReference type="AlphaFoldDB" id="A0A1C3KIR7"/>
<accession>A0A1C3KIR7</accession>
<reference evidence="1 2" key="1">
    <citation type="submission" date="2016-06" db="EMBL/GenBank/DDBJ databases">
        <authorList>
            <consortium name="Pathogen Informatics"/>
        </authorList>
    </citation>
    <scope>NUCLEOTIDE SEQUENCE [LARGE SCALE GENOMIC DNA]</scope>
</reference>
<evidence type="ECO:0000313" key="1">
    <source>
        <dbReference type="EMBL" id="SBT73711.1"/>
    </source>
</evidence>
<dbReference type="EMBL" id="FLRJ01000480">
    <property type="protein sequence ID" value="SBT73711.1"/>
    <property type="molecule type" value="Genomic_DNA"/>
</dbReference>